<proteinExistence type="predicted"/>
<feature type="transmembrane region" description="Helical" evidence="1">
    <location>
        <begin position="86"/>
        <end position="110"/>
    </location>
</feature>
<evidence type="ECO:0000313" key="2">
    <source>
        <dbReference type="EMBL" id="EAY24876.1"/>
    </source>
</evidence>
<evidence type="ECO:0000256" key="1">
    <source>
        <dbReference type="SAM" id="Phobius"/>
    </source>
</evidence>
<evidence type="ECO:0000313" key="3">
    <source>
        <dbReference type="Proteomes" id="UP000004095"/>
    </source>
</evidence>
<sequence length="222" mass="26013">MTPSPSIDIQAQLLWNDYLTNNQHTRMGNENFWANYEMLTQRARQKRQNFPWPHPDTPAYPSFELVRFDMTAQSKKVHRRYLWKDFLSTIGFTSFLVTMMVVFGHCVIDISGEVQPNLATSVVVWCIIIFLLNIVFGWEYPQAFANARLRLRFDKHQLVVGGKRLTKRKIALSQIQQTTLNQLYLVVGYQTKKGRKQLHIPRTIAHFDVLKVYLNAIVEKNQ</sequence>
<feature type="transmembrane region" description="Helical" evidence="1">
    <location>
        <begin position="122"/>
        <end position="140"/>
    </location>
</feature>
<dbReference type="AlphaFoldDB" id="A1ZXK1"/>
<gene>
    <name evidence="2" type="ORF">M23134_05851</name>
</gene>
<keyword evidence="3" id="KW-1185">Reference proteome</keyword>
<name>A1ZXK1_MICM2</name>
<dbReference type="Proteomes" id="UP000004095">
    <property type="component" value="Unassembled WGS sequence"/>
</dbReference>
<comment type="caution">
    <text evidence="2">The sequence shown here is derived from an EMBL/GenBank/DDBJ whole genome shotgun (WGS) entry which is preliminary data.</text>
</comment>
<dbReference type="RefSeq" id="WP_002703929.1">
    <property type="nucleotide sequence ID" value="NZ_AAWS01000059.1"/>
</dbReference>
<protein>
    <submittedName>
        <fullName evidence="2">Uncharacterized protein</fullName>
    </submittedName>
</protein>
<dbReference type="EMBL" id="AAWS01000059">
    <property type="protein sequence ID" value="EAY24876.1"/>
    <property type="molecule type" value="Genomic_DNA"/>
</dbReference>
<keyword evidence="1" id="KW-0472">Membrane</keyword>
<keyword evidence="1" id="KW-1133">Transmembrane helix</keyword>
<organism evidence="2 3">
    <name type="scientific">Microscilla marina ATCC 23134</name>
    <dbReference type="NCBI Taxonomy" id="313606"/>
    <lineage>
        <taxon>Bacteria</taxon>
        <taxon>Pseudomonadati</taxon>
        <taxon>Bacteroidota</taxon>
        <taxon>Cytophagia</taxon>
        <taxon>Cytophagales</taxon>
        <taxon>Microscillaceae</taxon>
        <taxon>Microscilla</taxon>
    </lineage>
</organism>
<accession>A1ZXK1</accession>
<reference evidence="2 3" key="1">
    <citation type="submission" date="2007-01" db="EMBL/GenBank/DDBJ databases">
        <authorList>
            <person name="Haygood M."/>
            <person name="Podell S."/>
            <person name="Anderson C."/>
            <person name="Hopkinson B."/>
            <person name="Roe K."/>
            <person name="Barbeau K."/>
            <person name="Gaasterland T."/>
            <person name="Ferriera S."/>
            <person name="Johnson J."/>
            <person name="Kravitz S."/>
            <person name="Beeson K."/>
            <person name="Sutton G."/>
            <person name="Rogers Y.-H."/>
            <person name="Friedman R."/>
            <person name="Frazier M."/>
            <person name="Venter J.C."/>
        </authorList>
    </citation>
    <scope>NUCLEOTIDE SEQUENCE [LARGE SCALE GENOMIC DNA]</scope>
    <source>
        <strain evidence="2 3">ATCC 23134</strain>
    </source>
</reference>
<keyword evidence="1" id="KW-0812">Transmembrane</keyword>